<keyword evidence="1 6" id="KW-0597">Phosphoprotein</keyword>
<dbReference type="InterPro" id="IPR036388">
    <property type="entry name" value="WH-like_DNA-bd_sf"/>
</dbReference>
<evidence type="ECO:0000256" key="2">
    <source>
        <dbReference type="ARBA" id="ARBA00023012"/>
    </source>
</evidence>
<dbReference type="InterPro" id="IPR001867">
    <property type="entry name" value="OmpR/PhoB-type_DNA-bd"/>
</dbReference>
<evidence type="ECO:0000256" key="4">
    <source>
        <dbReference type="ARBA" id="ARBA00023125"/>
    </source>
</evidence>
<keyword evidence="11" id="KW-1185">Reference proteome</keyword>
<keyword evidence="2" id="KW-0902">Two-component regulatory system</keyword>
<feature type="domain" description="Response regulatory" evidence="8">
    <location>
        <begin position="2"/>
        <end position="116"/>
    </location>
</feature>
<gene>
    <name evidence="10" type="ORF">ACFOMP_11900</name>
</gene>
<evidence type="ECO:0000259" key="8">
    <source>
        <dbReference type="PROSITE" id="PS50110"/>
    </source>
</evidence>
<keyword evidence="5" id="KW-0804">Transcription</keyword>
<dbReference type="InterPro" id="IPR039420">
    <property type="entry name" value="WalR-like"/>
</dbReference>
<dbReference type="InterPro" id="IPR001789">
    <property type="entry name" value="Sig_transdc_resp-reg_receiver"/>
</dbReference>
<dbReference type="PROSITE" id="PS51755">
    <property type="entry name" value="OMPR_PHOB"/>
    <property type="match status" value="1"/>
</dbReference>
<dbReference type="RefSeq" id="WP_379030779.1">
    <property type="nucleotide sequence ID" value="NZ_JBHRXE010000033.1"/>
</dbReference>
<dbReference type="Gene3D" id="6.10.250.690">
    <property type="match status" value="1"/>
</dbReference>
<evidence type="ECO:0000256" key="3">
    <source>
        <dbReference type="ARBA" id="ARBA00023015"/>
    </source>
</evidence>
<name>A0ABV7S1I4_9RHOB</name>
<protein>
    <submittedName>
        <fullName evidence="10">Response regulator</fullName>
    </submittedName>
</protein>
<dbReference type="Proteomes" id="UP001595596">
    <property type="component" value="Unassembled WGS sequence"/>
</dbReference>
<evidence type="ECO:0000313" key="11">
    <source>
        <dbReference type="Proteomes" id="UP001595596"/>
    </source>
</evidence>
<sequence length="223" mass="24488">MRILLVEDDPGLGRAVHDQILGEGHCADRVARVADARACLDSVAYDLILLDLMLPDGNGLDFLRGLRARGMVTPVIILTARDRITERIEGLNAGADDYLVKPFDLDELSARIGAVARRYAGNPNPLIRLGPLEIDLASRGIYGPGGRVDLSQREWAIFEALLQRPGSIVTKGQLEERLYDFDSEVESNTIEVYVSRLRKKLGRDCIETLRGLGYRLGHPAGGA</sequence>
<evidence type="ECO:0000256" key="1">
    <source>
        <dbReference type="ARBA" id="ARBA00022553"/>
    </source>
</evidence>
<dbReference type="SUPFAM" id="SSF52172">
    <property type="entry name" value="CheY-like"/>
    <property type="match status" value="1"/>
</dbReference>
<evidence type="ECO:0000256" key="7">
    <source>
        <dbReference type="PROSITE-ProRule" id="PRU01091"/>
    </source>
</evidence>
<dbReference type="CDD" id="cd00383">
    <property type="entry name" value="trans_reg_C"/>
    <property type="match status" value="1"/>
</dbReference>
<dbReference type="CDD" id="cd17624">
    <property type="entry name" value="REC_OmpR_PmrA-like"/>
    <property type="match status" value="1"/>
</dbReference>
<dbReference type="EMBL" id="JBHRXE010000033">
    <property type="protein sequence ID" value="MFC3570156.1"/>
    <property type="molecule type" value="Genomic_DNA"/>
</dbReference>
<dbReference type="PANTHER" id="PTHR48111:SF1">
    <property type="entry name" value="TWO-COMPONENT RESPONSE REGULATOR ORR33"/>
    <property type="match status" value="1"/>
</dbReference>
<dbReference type="PROSITE" id="PS50110">
    <property type="entry name" value="RESPONSE_REGULATORY"/>
    <property type="match status" value="1"/>
</dbReference>
<dbReference type="SMART" id="SM00448">
    <property type="entry name" value="REC"/>
    <property type="match status" value="1"/>
</dbReference>
<dbReference type="Gene3D" id="1.10.10.10">
    <property type="entry name" value="Winged helix-like DNA-binding domain superfamily/Winged helix DNA-binding domain"/>
    <property type="match status" value="1"/>
</dbReference>
<dbReference type="PANTHER" id="PTHR48111">
    <property type="entry name" value="REGULATOR OF RPOS"/>
    <property type="match status" value="1"/>
</dbReference>
<feature type="domain" description="OmpR/PhoB-type" evidence="9">
    <location>
        <begin position="124"/>
        <end position="218"/>
    </location>
</feature>
<dbReference type="Pfam" id="PF00072">
    <property type="entry name" value="Response_reg"/>
    <property type="match status" value="1"/>
</dbReference>
<comment type="caution">
    <text evidence="10">The sequence shown here is derived from an EMBL/GenBank/DDBJ whole genome shotgun (WGS) entry which is preliminary data.</text>
</comment>
<dbReference type="Gene3D" id="3.40.50.2300">
    <property type="match status" value="1"/>
</dbReference>
<accession>A0ABV7S1I4</accession>
<dbReference type="SMART" id="SM00862">
    <property type="entry name" value="Trans_reg_C"/>
    <property type="match status" value="1"/>
</dbReference>
<evidence type="ECO:0000259" key="9">
    <source>
        <dbReference type="PROSITE" id="PS51755"/>
    </source>
</evidence>
<feature type="modified residue" description="4-aspartylphosphate" evidence="6">
    <location>
        <position position="51"/>
    </location>
</feature>
<organism evidence="10 11">
    <name type="scientific">Paracoccus simplex</name>
    <dbReference type="NCBI Taxonomy" id="2086346"/>
    <lineage>
        <taxon>Bacteria</taxon>
        <taxon>Pseudomonadati</taxon>
        <taxon>Pseudomonadota</taxon>
        <taxon>Alphaproteobacteria</taxon>
        <taxon>Rhodobacterales</taxon>
        <taxon>Paracoccaceae</taxon>
        <taxon>Paracoccus</taxon>
    </lineage>
</organism>
<keyword evidence="4 7" id="KW-0238">DNA-binding</keyword>
<feature type="DNA-binding region" description="OmpR/PhoB-type" evidence="7">
    <location>
        <begin position="124"/>
        <end position="218"/>
    </location>
</feature>
<reference evidence="11" key="1">
    <citation type="journal article" date="2019" name="Int. J. Syst. Evol. Microbiol.">
        <title>The Global Catalogue of Microorganisms (GCM) 10K type strain sequencing project: providing services to taxonomists for standard genome sequencing and annotation.</title>
        <authorList>
            <consortium name="The Broad Institute Genomics Platform"/>
            <consortium name="The Broad Institute Genome Sequencing Center for Infectious Disease"/>
            <person name="Wu L."/>
            <person name="Ma J."/>
        </authorList>
    </citation>
    <scope>NUCLEOTIDE SEQUENCE [LARGE SCALE GENOMIC DNA]</scope>
    <source>
        <strain evidence="11">VKM B-3226</strain>
    </source>
</reference>
<proteinExistence type="predicted"/>
<evidence type="ECO:0000256" key="6">
    <source>
        <dbReference type="PROSITE-ProRule" id="PRU00169"/>
    </source>
</evidence>
<evidence type="ECO:0000313" key="10">
    <source>
        <dbReference type="EMBL" id="MFC3570156.1"/>
    </source>
</evidence>
<dbReference type="Pfam" id="PF00486">
    <property type="entry name" value="Trans_reg_C"/>
    <property type="match status" value="1"/>
</dbReference>
<keyword evidence="3" id="KW-0805">Transcription regulation</keyword>
<dbReference type="InterPro" id="IPR011006">
    <property type="entry name" value="CheY-like_superfamily"/>
</dbReference>
<evidence type="ECO:0000256" key="5">
    <source>
        <dbReference type="ARBA" id="ARBA00023163"/>
    </source>
</evidence>